<evidence type="ECO:0000256" key="10">
    <source>
        <dbReference type="PIRSR" id="PIRSR036979-1"/>
    </source>
</evidence>
<dbReference type="Proteomes" id="UP000823914">
    <property type="component" value="Unassembled WGS sequence"/>
</dbReference>
<keyword evidence="4 13" id="KW-0056">Arginine metabolism</keyword>
<evidence type="ECO:0000256" key="1">
    <source>
        <dbReference type="ARBA" id="ARBA00005098"/>
    </source>
</evidence>
<evidence type="ECO:0000256" key="12">
    <source>
        <dbReference type="RuleBase" id="RU003684"/>
    </source>
</evidence>
<sequence length="303" mass="32734">MRIRIIEMPLDFGGNRHGSDMGPSAIRLAGLKERLSTLQHEAINAFSPIAVHPQEYYESPGRTDAKYLKQITEACEILAGKTEEAMLAGEFPLVLGGDHSIALGTIAGVSAACKKKNLRVGVLYVDAHGDFNTNESSPSGNIHGMCMAASCGLGLPELTGLYSSDIKIDPKNVCYVGLRSIDREEKKLMKDAGVTAYSMSDIDRQGFASVLKKISVFFKSRVDVIHVSFDMDVIDPMYAPGVGIPLPGGLNYREALLLMEEMAGTGMVCSAEFVEVNPVLDVRSQTALMAVELIARLLGDTIY</sequence>
<evidence type="ECO:0000256" key="8">
    <source>
        <dbReference type="ARBA" id="ARBA00047391"/>
    </source>
</evidence>
<feature type="binding site" evidence="10">
    <location>
        <position position="130"/>
    </location>
    <ligand>
        <name>Mn(2+)</name>
        <dbReference type="ChEBI" id="CHEBI:29035"/>
        <label>1</label>
    </ligand>
</feature>
<dbReference type="Pfam" id="PF00491">
    <property type="entry name" value="Arginase"/>
    <property type="match status" value="1"/>
</dbReference>
<dbReference type="PANTHER" id="PTHR43782:SF3">
    <property type="entry name" value="ARGINASE"/>
    <property type="match status" value="1"/>
</dbReference>
<dbReference type="SUPFAM" id="SSF52768">
    <property type="entry name" value="Arginase/deacetylase"/>
    <property type="match status" value="1"/>
</dbReference>
<accession>A0A9E2L0N2</accession>
<dbReference type="PROSITE" id="PS01053">
    <property type="entry name" value="ARGINASE_1"/>
    <property type="match status" value="1"/>
</dbReference>
<comment type="pathway">
    <text evidence="1">Nitrogen metabolism; urea cycle; L-ornithine and urea from L-arginine: step 1/1.</text>
</comment>
<dbReference type="InterPro" id="IPR020855">
    <property type="entry name" value="Ureohydrolase_Mn_BS"/>
</dbReference>
<dbReference type="FunFam" id="3.40.800.10:FF:000012">
    <property type="entry name" value="Arginase"/>
    <property type="match status" value="1"/>
</dbReference>
<dbReference type="EMBL" id="JAHLFV010000019">
    <property type="protein sequence ID" value="MBU3849096.1"/>
    <property type="molecule type" value="Genomic_DNA"/>
</dbReference>
<feature type="binding site" evidence="10">
    <location>
        <position position="99"/>
    </location>
    <ligand>
        <name>Mn(2+)</name>
        <dbReference type="ChEBI" id="CHEBI:29035"/>
        <label>1</label>
    </ligand>
</feature>
<dbReference type="PANTHER" id="PTHR43782">
    <property type="entry name" value="ARGINASE"/>
    <property type="match status" value="1"/>
</dbReference>
<dbReference type="GO" id="GO:0030145">
    <property type="term" value="F:manganese ion binding"/>
    <property type="evidence" value="ECO:0007669"/>
    <property type="project" value="TreeGrafter"/>
</dbReference>
<dbReference type="InterPro" id="IPR006035">
    <property type="entry name" value="Ureohydrolase"/>
</dbReference>
<evidence type="ECO:0000256" key="9">
    <source>
        <dbReference type="NCBIfam" id="TIGR01229"/>
    </source>
</evidence>
<evidence type="ECO:0000256" key="6">
    <source>
        <dbReference type="ARBA" id="ARBA00022801"/>
    </source>
</evidence>
<dbReference type="NCBIfam" id="TIGR01229">
    <property type="entry name" value="rocF_arginase"/>
    <property type="match status" value="1"/>
</dbReference>
<name>A0A9E2L0N2_9SPIR</name>
<dbReference type="GO" id="GO:0005737">
    <property type="term" value="C:cytoplasm"/>
    <property type="evidence" value="ECO:0007669"/>
    <property type="project" value="TreeGrafter"/>
</dbReference>
<dbReference type="PRINTS" id="PR00116">
    <property type="entry name" value="ARGINASE"/>
</dbReference>
<evidence type="ECO:0000256" key="7">
    <source>
        <dbReference type="ARBA" id="ARBA00023211"/>
    </source>
</evidence>
<keyword evidence="5 10" id="KW-0479">Metal-binding</keyword>
<evidence type="ECO:0000256" key="13">
    <source>
        <dbReference type="RuleBase" id="RU361159"/>
    </source>
</evidence>
<proteinExistence type="inferred from homology"/>
<gene>
    <name evidence="14" type="primary">rocF</name>
    <name evidence="14" type="ORF">IAA16_00850</name>
</gene>
<comment type="caution">
    <text evidence="14">The sequence shown here is derived from an EMBL/GenBank/DDBJ whole genome shotgun (WGS) entry which is preliminary data.</text>
</comment>
<evidence type="ECO:0000313" key="14">
    <source>
        <dbReference type="EMBL" id="MBU3849096.1"/>
    </source>
</evidence>
<evidence type="ECO:0000313" key="15">
    <source>
        <dbReference type="Proteomes" id="UP000823914"/>
    </source>
</evidence>
<comment type="similarity">
    <text evidence="11 12">Belongs to the arginase family.</text>
</comment>
<dbReference type="Gene3D" id="3.40.800.10">
    <property type="entry name" value="Ureohydrolase domain"/>
    <property type="match status" value="1"/>
</dbReference>
<protein>
    <recommendedName>
        <fullName evidence="3 9">Arginase</fullName>
        <ecNumber evidence="2 9">3.5.3.1</ecNumber>
    </recommendedName>
</protein>
<dbReference type="GO" id="GO:0004053">
    <property type="term" value="F:arginase activity"/>
    <property type="evidence" value="ECO:0007669"/>
    <property type="project" value="UniProtKB-UniRule"/>
</dbReference>
<dbReference type="InterPro" id="IPR023696">
    <property type="entry name" value="Ureohydrolase_dom_sf"/>
</dbReference>
<evidence type="ECO:0000256" key="11">
    <source>
        <dbReference type="PROSITE-ProRule" id="PRU00742"/>
    </source>
</evidence>
<comment type="catalytic activity">
    <reaction evidence="8 13">
        <text>L-arginine + H2O = urea + L-ornithine</text>
        <dbReference type="Rhea" id="RHEA:20569"/>
        <dbReference type="ChEBI" id="CHEBI:15377"/>
        <dbReference type="ChEBI" id="CHEBI:16199"/>
        <dbReference type="ChEBI" id="CHEBI:32682"/>
        <dbReference type="ChEBI" id="CHEBI:46911"/>
        <dbReference type="EC" id="3.5.3.1"/>
    </reaction>
</comment>
<keyword evidence="6 12" id="KW-0378">Hydrolase</keyword>
<organism evidence="14 15">
    <name type="scientific">Candidatus Treponema excrementipullorum</name>
    <dbReference type="NCBI Taxonomy" id="2838768"/>
    <lineage>
        <taxon>Bacteria</taxon>
        <taxon>Pseudomonadati</taxon>
        <taxon>Spirochaetota</taxon>
        <taxon>Spirochaetia</taxon>
        <taxon>Spirochaetales</taxon>
        <taxon>Treponemataceae</taxon>
        <taxon>Treponema</taxon>
    </lineage>
</organism>
<dbReference type="AlphaFoldDB" id="A0A9E2L0N2"/>
<feature type="binding site" evidence="10">
    <location>
        <position position="230"/>
    </location>
    <ligand>
        <name>Mn(2+)</name>
        <dbReference type="ChEBI" id="CHEBI:29035"/>
        <label>1</label>
    </ligand>
</feature>
<evidence type="ECO:0000256" key="3">
    <source>
        <dbReference type="ARBA" id="ARBA00018123"/>
    </source>
</evidence>
<dbReference type="PIRSF" id="PIRSF036979">
    <property type="entry name" value="Arginase"/>
    <property type="match status" value="1"/>
</dbReference>
<dbReference type="EC" id="3.5.3.1" evidence="2 9"/>
<dbReference type="GO" id="GO:0006525">
    <property type="term" value="P:arginine metabolic process"/>
    <property type="evidence" value="ECO:0007669"/>
    <property type="project" value="UniProtKB-KW"/>
</dbReference>
<feature type="binding site" evidence="10">
    <location>
        <position position="128"/>
    </location>
    <ligand>
        <name>Mn(2+)</name>
        <dbReference type="ChEBI" id="CHEBI:29035"/>
        <label>1</label>
    </ligand>
</feature>
<keyword evidence="7 10" id="KW-0464">Manganese</keyword>
<evidence type="ECO:0000256" key="4">
    <source>
        <dbReference type="ARBA" id="ARBA00022503"/>
    </source>
</evidence>
<reference evidence="14" key="1">
    <citation type="journal article" date="2021" name="PeerJ">
        <title>Extensive microbial diversity within the chicken gut microbiome revealed by metagenomics and culture.</title>
        <authorList>
            <person name="Gilroy R."/>
            <person name="Ravi A."/>
            <person name="Getino M."/>
            <person name="Pursley I."/>
            <person name="Horton D.L."/>
            <person name="Alikhan N.F."/>
            <person name="Baker D."/>
            <person name="Gharbi K."/>
            <person name="Hall N."/>
            <person name="Watson M."/>
            <person name="Adriaenssens E.M."/>
            <person name="Foster-Nyarko E."/>
            <person name="Jarju S."/>
            <person name="Secka A."/>
            <person name="Antonio M."/>
            <person name="Oren A."/>
            <person name="Chaudhuri R.R."/>
            <person name="La Ragione R."/>
            <person name="Hildebrand F."/>
            <person name="Pallen M.J."/>
        </authorList>
    </citation>
    <scope>NUCLEOTIDE SEQUENCE</scope>
    <source>
        <strain evidence="14">Gambia15-2214</strain>
    </source>
</reference>
<dbReference type="CDD" id="cd09989">
    <property type="entry name" value="Arginase"/>
    <property type="match status" value="1"/>
</dbReference>
<dbReference type="PROSITE" id="PS51409">
    <property type="entry name" value="ARGINASE_2"/>
    <property type="match status" value="1"/>
</dbReference>
<reference evidence="14" key="2">
    <citation type="submission" date="2021-04" db="EMBL/GenBank/DDBJ databases">
        <authorList>
            <person name="Gilroy R."/>
        </authorList>
    </citation>
    <scope>NUCLEOTIDE SEQUENCE</scope>
    <source>
        <strain evidence="14">Gambia15-2214</strain>
    </source>
</reference>
<dbReference type="InterPro" id="IPR014033">
    <property type="entry name" value="Arginase"/>
</dbReference>
<evidence type="ECO:0000256" key="5">
    <source>
        <dbReference type="ARBA" id="ARBA00022723"/>
    </source>
</evidence>
<comment type="cofactor">
    <cofactor evidence="10 13">
        <name>Mn(2+)</name>
        <dbReference type="ChEBI" id="CHEBI:29035"/>
    </cofactor>
    <text evidence="10 13">Binds 2 manganese ions per subunit.</text>
</comment>
<evidence type="ECO:0000256" key="2">
    <source>
        <dbReference type="ARBA" id="ARBA00012168"/>
    </source>
</evidence>
<feature type="binding site" evidence="10">
    <location>
        <position position="126"/>
    </location>
    <ligand>
        <name>Mn(2+)</name>
        <dbReference type="ChEBI" id="CHEBI:29035"/>
        <label>2</label>
    </ligand>
</feature>
<feature type="binding site" evidence="10">
    <location>
        <position position="232"/>
    </location>
    <ligand>
        <name>Mn(2+)</name>
        <dbReference type="ChEBI" id="CHEBI:29035"/>
        <label>2</label>
    </ligand>
</feature>